<name>A0AAF5DDK6_STRER</name>
<dbReference type="WBParaSite" id="TCONS_00010722.p1">
    <property type="protein sequence ID" value="TCONS_00010722.p1"/>
    <property type="gene ID" value="XLOC_004248"/>
</dbReference>
<evidence type="ECO:0000256" key="6">
    <source>
        <dbReference type="ARBA" id="ARBA00022692"/>
    </source>
</evidence>
<keyword evidence="8 11" id="KW-1133">Transmembrane helix</keyword>
<dbReference type="SUPFAM" id="SSF53756">
    <property type="entry name" value="UDP-Glycosyltransferase/glycogen phosphorylase"/>
    <property type="match status" value="1"/>
</dbReference>
<dbReference type="GO" id="GO:0015020">
    <property type="term" value="F:glucuronosyltransferase activity"/>
    <property type="evidence" value="ECO:0007669"/>
    <property type="project" value="UniProtKB-EC"/>
</dbReference>
<dbReference type="InterPro" id="IPR002213">
    <property type="entry name" value="UDP_glucos_trans"/>
</dbReference>
<keyword evidence="12" id="KW-1185">Reference proteome</keyword>
<evidence type="ECO:0000256" key="1">
    <source>
        <dbReference type="ARBA" id="ARBA00004167"/>
    </source>
</evidence>
<keyword evidence="5" id="KW-0808">Transferase</keyword>
<dbReference type="InterPro" id="IPR050271">
    <property type="entry name" value="UDP-glycosyltransferase"/>
</dbReference>
<dbReference type="EC" id="2.4.1.17" evidence="3"/>
<evidence type="ECO:0000256" key="9">
    <source>
        <dbReference type="ARBA" id="ARBA00023136"/>
    </source>
</evidence>
<feature type="transmembrane region" description="Helical" evidence="11">
    <location>
        <begin position="744"/>
        <end position="767"/>
    </location>
</feature>
<keyword evidence="7" id="KW-0732">Signal</keyword>
<organism evidence="12 13">
    <name type="scientific">Strongyloides stercoralis</name>
    <name type="common">Threadworm</name>
    <dbReference type="NCBI Taxonomy" id="6248"/>
    <lineage>
        <taxon>Eukaryota</taxon>
        <taxon>Metazoa</taxon>
        <taxon>Ecdysozoa</taxon>
        <taxon>Nematoda</taxon>
        <taxon>Chromadorea</taxon>
        <taxon>Rhabditida</taxon>
        <taxon>Tylenchina</taxon>
        <taxon>Panagrolaimomorpha</taxon>
        <taxon>Strongyloidoidea</taxon>
        <taxon>Strongyloididae</taxon>
        <taxon>Strongyloides</taxon>
    </lineage>
</organism>
<evidence type="ECO:0000313" key="12">
    <source>
        <dbReference type="Proteomes" id="UP000035681"/>
    </source>
</evidence>
<dbReference type="Proteomes" id="UP000035681">
    <property type="component" value="Unplaced"/>
</dbReference>
<dbReference type="GO" id="GO:0016020">
    <property type="term" value="C:membrane"/>
    <property type="evidence" value="ECO:0007669"/>
    <property type="project" value="UniProtKB-SubCell"/>
</dbReference>
<dbReference type="Gene3D" id="2.40.160.110">
    <property type="match status" value="1"/>
</dbReference>
<evidence type="ECO:0000256" key="3">
    <source>
        <dbReference type="ARBA" id="ARBA00012544"/>
    </source>
</evidence>
<dbReference type="AlphaFoldDB" id="A0AAF5DDK6"/>
<accession>A0AAF5DDK6</accession>
<evidence type="ECO:0000256" key="11">
    <source>
        <dbReference type="SAM" id="Phobius"/>
    </source>
</evidence>
<comment type="subcellular location">
    <subcellularLocation>
        <location evidence="1">Membrane</location>
        <topology evidence="1">Single-pass membrane protein</topology>
    </subcellularLocation>
</comment>
<dbReference type="PROSITE" id="PS00375">
    <property type="entry name" value="UDPGT"/>
    <property type="match status" value="1"/>
</dbReference>
<reference evidence="13" key="1">
    <citation type="submission" date="2024-02" db="UniProtKB">
        <authorList>
            <consortium name="WormBaseParasite"/>
        </authorList>
    </citation>
    <scope>IDENTIFICATION</scope>
</reference>
<sequence>WSYKIVLYNPKFGHSHVNFVSQISDILVEAGHDVTVIVTEMDLNVKHPGTKKGKIYTASSHPTTIQLMTDNILLTDMWNRTNDFNRQVEMMNQFMTASNIQAKHTFYDKELGTFVKNQKFDIAFSELLHAHMFGLFKSWGIKVHVAGCATSLFDAMYAPFGLPFPSSYVPNLMNPYTDKMNYKERFNNVIANFINKLFIILKGRKMVLQDLFDEKYGEGKYDIRELVGDSSFVFINTNPLFNLPGAKTPKMIEIGGIGISESKPLDDFWINILKVRQHNVLLSFGSIAKSSLMPKNFKKSIIKTIKNLPNITFIWKYETPEDKIGDGIDNLVLSKWIPQNDLLNSSKMSLFITHGGLNSLTELAYQGVPALAIPMFSDQFANSKLLERAGIGEYMPRDDLADSNKFTLKIVSIINNSEYRRKSKILSKMLRNHPFNAKKELRKYFEFAAEFGKLPMLDLGSKNMTTIQYYNIDIFIPIIFLITMFIFFAIILLKNILIYIFTLFQILNGSGSSVPVWSFAENNIECIKLRASATITLAYFQEGNAKKHYASIPLLPKSAVNENNSSCQILRKVDSFNIISQVLSLNFPSIYPGWGITFYFTNDSTLFNISENNFGLYQIQINANFSSMPKVFNNSVLKTHVYMSHLKFDDNNDLINSIYAQTDHSYFCPSSQIYKLIGSQEDILEASITLKNFRVQAFTNISIINNDGHLKISNNYEIKNILSSSVSKFLTRETCPSDQTEADLVPVIAGSILVGLILINLIFYLVYRCRLTNEVLMIVNSNSHFTDKVYDKKMSDFNSFDHASTSNLD</sequence>
<evidence type="ECO:0000256" key="2">
    <source>
        <dbReference type="ARBA" id="ARBA00009995"/>
    </source>
</evidence>
<dbReference type="FunFam" id="3.40.50.2000:FF:000038">
    <property type="entry name" value="UDP-GlucuronosylTransferase"/>
    <property type="match status" value="1"/>
</dbReference>
<dbReference type="PANTHER" id="PTHR48043:SF23">
    <property type="entry name" value="UDP-GLUCURONOSYLTRANSFERASE"/>
    <property type="match status" value="1"/>
</dbReference>
<protein>
    <recommendedName>
        <fullName evidence="3">glucuronosyltransferase</fullName>
        <ecNumber evidence="3">2.4.1.17</ecNumber>
    </recommendedName>
</protein>
<comment type="similarity">
    <text evidence="2">Belongs to the UDP-glycosyltransferase family.</text>
</comment>
<keyword evidence="4" id="KW-0328">Glycosyltransferase</keyword>
<keyword evidence="6 11" id="KW-0812">Transmembrane</keyword>
<feature type="transmembrane region" description="Helical" evidence="11">
    <location>
        <begin position="500"/>
        <end position="520"/>
    </location>
</feature>
<evidence type="ECO:0000313" key="13">
    <source>
        <dbReference type="WBParaSite" id="TCONS_00010722.p1"/>
    </source>
</evidence>
<evidence type="ECO:0000256" key="10">
    <source>
        <dbReference type="ARBA" id="ARBA00047475"/>
    </source>
</evidence>
<dbReference type="Gene3D" id="3.40.50.2000">
    <property type="entry name" value="Glycogen Phosphorylase B"/>
    <property type="match status" value="1"/>
</dbReference>
<feature type="transmembrane region" description="Helical" evidence="11">
    <location>
        <begin position="474"/>
        <end position="493"/>
    </location>
</feature>
<dbReference type="PANTHER" id="PTHR48043">
    <property type="entry name" value="EG:EG0003.4 PROTEIN-RELATED"/>
    <property type="match status" value="1"/>
</dbReference>
<evidence type="ECO:0000256" key="5">
    <source>
        <dbReference type="ARBA" id="ARBA00022679"/>
    </source>
</evidence>
<dbReference type="InterPro" id="IPR035595">
    <property type="entry name" value="UDP_glycos_trans_CS"/>
</dbReference>
<keyword evidence="9 11" id="KW-0472">Membrane</keyword>
<comment type="catalytic activity">
    <reaction evidence="10">
        <text>glucuronate acceptor + UDP-alpha-D-glucuronate = acceptor beta-D-glucuronoside + UDP + H(+)</text>
        <dbReference type="Rhea" id="RHEA:21032"/>
        <dbReference type="ChEBI" id="CHEBI:15378"/>
        <dbReference type="ChEBI" id="CHEBI:58052"/>
        <dbReference type="ChEBI" id="CHEBI:58223"/>
        <dbReference type="ChEBI" id="CHEBI:132367"/>
        <dbReference type="ChEBI" id="CHEBI:132368"/>
        <dbReference type="EC" id="2.4.1.17"/>
    </reaction>
</comment>
<evidence type="ECO:0000256" key="4">
    <source>
        <dbReference type="ARBA" id="ARBA00022676"/>
    </source>
</evidence>
<evidence type="ECO:0000256" key="8">
    <source>
        <dbReference type="ARBA" id="ARBA00022989"/>
    </source>
</evidence>
<dbReference type="CDD" id="cd03784">
    <property type="entry name" value="GT1_Gtf-like"/>
    <property type="match status" value="1"/>
</dbReference>
<evidence type="ECO:0000256" key="7">
    <source>
        <dbReference type="ARBA" id="ARBA00022729"/>
    </source>
</evidence>
<proteinExistence type="inferred from homology"/>
<dbReference type="Pfam" id="PF00201">
    <property type="entry name" value="UDPGT"/>
    <property type="match status" value="1"/>
</dbReference>